<evidence type="ECO:0000313" key="3">
    <source>
        <dbReference type="Proteomes" id="UP000672011"/>
    </source>
</evidence>
<dbReference type="EMBL" id="CP072842">
    <property type="protein sequence ID" value="QTV05028.1"/>
    <property type="molecule type" value="Genomic_DNA"/>
</dbReference>
<evidence type="ECO:0008006" key="4">
    <source>
        <dbReference type="Google" id="ProtNLM"/>
    </source>
</evidence>
<dbReference type="EMBL" id="CP072842">
    <property type="protein sequence ID" value="QTV05073.1"/>
    <property type="molecule type" value="Genomic_DNA"/>
</dbReference>
<reference evidence="1 3" key="1">
    <citation type="journal article" date="2021" name="Int. J. Syst. Evol. Microbiol.">
        <title>Faecalibacter bovis sp. nov., isolated from cow faeces.</title>
        <authorList>
            <person name="Li F."/>
            <person name="Zhao W."/>
            <person name="Hong Q."/>
            <person name="Shao Q."/>
            <person name="Song J."/>
            <person name="Yang S."/>
        </authorList>
    </citation>
    <scope>NUCLEOTIDE SEQUENCE [LARGE SCALE GENOMIC DNA]</scope>
    <source>
        <strain evidence="1 3">ZY171143</strain>
    </source>
</reference>
<protein>
    <recommendedName>
        <fullName evidence="4">Head-tail adaptor protein</fullName>
    </recommendedName>
</protein>
<gene>
    <name evidence="1" type="ORF">J9309_09530</name>
    <name evidence="2" type="ORF">J9309_09755</name>
</gene>
<sequence length="145" mass="17418">MNKENVLKVFKSTIKQPNKNLIDTSSNPWFTDNTENKYYTSEFIEFKNARSFKRDYCKIINWNFHKNDAFILGDANYCSEPPTQKVSKAENYIEIKLSNEKDNLILQLFNQKKLIDKFRIIELQKVDSKYEKNEFDFILKLQRIK</sequence>
<dbReference type="RefSeq" id="WP_230475661.1">
    <property type="nucleotide sequence ID" value="NZ_CP072842.1"/>
</dbReference>
<proteinExistence type="predicted"/>
<organism evidence="1 3">
    <name type="scientific">Faecalibacter bovis</name>
    <dbReference type="NCBI Taxonomy" id="2898187"/>
    <lineage>
        <taxon>Bacteria</taxon>
        <taxon>Pseudomonadati</taxon>
        <taxon>Bacteroidota</taxon>
        <taxon>Flavobacteriia</taxon>
        <taxon>Flavobacteriales</taxon>
        <taxon>Weeksellaceae</taxon>
        <taxon>Faecalibacter</taxon>
    </lineage>
</organism>
<reference evidence="3" key="2">
    <citation type="submission" date="2021-04" db="EMBL/GenBank/DDBJ databases">
        <title>Taxonomy of Flavobacteriaceae bacterium ZY171143.</title>
        <authorList>
            <person name="Li F."/>
        </authorList>
    </citation>
    <scope>NUCLEOTIDE SEQUENCE [LARGE SCALE GENOMIC DNA]</scope>
    <source>
        <strain evidence="3">ZY171143</strain>
    </source>
</reference>
<accession>A0ABX7XAW0</accession>
<keyword evidence="3" id="KW-1185">Reference proteome</keyword>
<name>A0ABX7XAW0_9FLAO</name>
<evidence type="ECO:0000313" key="1">
    <source>
        <dbReference type="EMBL" id="QTV05028.1"/>
    </source>
</evidence>
<evidence type="ECO:0000313" key="2">
    <source>
        <dbReference type="EMBL" id="QTV05073.1"/>
    </source>
</evidence>
<dbReference type="Proteomes" id="UP000672011">
    <property type="component" value="Chromosome"/>
</dbReference>